<organism evidence="5">
    <name type="scientific">Sweet potato symptomless virus 1</name>
    <dbReference type="NCBI Taxonomy" id="603333"/>
    <lineage>
        <taxon>Viruses</taxon>
        <taxon>Monodnaviria</taxon>
        <taxon>Shotokuvirae</taxon>
        <taxon>Cressdnaviricota</taxon>
        <taxon>Repensiviricetes</taxon>
        <taxon>Geplafuvirales</taxon>
        <taxon>Geminiviridae</taxon>
        <taxon>Mastrevirus</taxon>
        <taxon>Mastrevirus ipomoeae</taxon>
    </lineage>
</organism>
<name>A0A2S0X0C2_9GEMI</name>
<proteinExistence type="predicted"/>
<dbReference type="EMBL" id="MG603671">
    <property type="protein sequence ID" value="AWO14295.1"/>
    <property type="molecule type" value="Genomic_DNA"/>
</dbReference>
<keyword evidence="1" id="KW-0812">Transmembrane</keyword>
<reference evidence="6" key="3">
    <citation type="submission" date="2017-12" db="EMBL/GenBank/DDBJ databases">
        <title>Genome sequence conservation of sweet potato symptomless mastrevirus 1 infecting sweet potato in China.</title>
        <authorList>
            <person name="Qiao Q."/>
            <person name="Zhang Z.C."/>
            <person name="Zhao X.L."/>
            <person name="Wang Y.J."/>
            <person name="Qin Y.H."/>
            <person name="Zhang D.S."/>
            <person name="Wang S."/>
            <person name="Tian Y.T."/>
        </authorList>
    </citation>
    <scope>NUCLEOTIDE SEQUENCE</scope>
    <source>
        <strain evidence="7">Hebei-17-15</strain>
        <strain evidence="6">Hebei-17-9</strain>
        <strain evidence="8">Henan-17-17</strain>
        <strain evidence="9">Jiangsu-17-2</strain>
        <strain evidence="10">SS-298</strain>
    </source>
</reference>
<protein>
    <submittedName>
        <fullName evidence="5">C3 protein</fullName>
    </submittedName>
</protein>
<dbReference type="EMBL" id="KY565236">
    <property type="protein sequence ID" value="ARR74915.1"/>
    <property type="molecule type" value="Genomic_DNA"/>
</dbReference>
<evidence type="ECO:0000313" key="4">
    <source>
        <dbReference type="EMBL" id="ARR74920.1"/>
    </source>
</evidence>
<feature type="transmembrane region" description="Helical" evidence="1">
    <location>
        <begin position="45"/>
        <end position="70"/>
    </location>
</feature>
<dbReference type="Proteomes" id="UP000249925">
    <property type="component" value="Segment"/>
</dbReference>
<dbReference type="EMBL" id="KY565237">
    <property type="protein sequence ID" value="ARR74920.1"/>
    <property type="molecule type" value="Genomic_DNA"/>
</dbReference>
<dbReference type="EMBL" id="MG603668">
    <property type="protein sequence ID" value="AWO14280.1"/>
    <property type="molecule type" value="Genomic_DNA"/>
</dbReference>
<evidence type="ECO:0000313" key="10">
    <source>
        <dbReference type="EMBL" id="AWO14300.1"/>
    </source>
</evidence>
<dbReference type="EMBL" id="KY565235">
    <property type="protein sequence ID" value="ARR74910.1"/>
    <property type="molecule type" value="Genomic_DNA"/>
</dbReference>
<evidence type="ECO:0000313" key="3">
    <source>
        <dbReference type="EMBL" id="ARR74915.1"/>
    </source>
</evidence>
<reference evidence="5" key="2">
    <citation type="submission" date="2017-05" db="EMBL/GenBank/DDBJ databases">
        <authorList>
            <person name="Song R."/>
            <person name="Chenine A.L."/>
            <person name="Ruprecht R.M."/>
        </authorList>
    </citation>
    <scope>NUCLEOTIDE SEQUENCE</scope>
    <source>
        <strain evidence="5">Korea</strain>
    </source>
</reference>
<sequence length="128" mass="14452">MVFSPTLNVISQLRSFSKCLSLSSHLLIFSFSLLLLNIIRMVPSIFTFSFNVLVGLSLVGSISLILIITIQTYNLLVTLQQSLNTYQRNNLLSSGGNSRIIKYRLHEGMTDGEISSLRRRLRRSTLTE</sequence>
<dbReference type="EMBL" id="MF148248">
    <property type="protein sequence ID" value="AWB97036.1"/>
    <property type="molecule type" value="Genomic_DNA"/>
</dbReference>
<accession>A0A2S0X0C2</accession>
<dbReference type="KEGG" id="vg:32878892"/>
<evidence type="ECO:0000313" key="2">
    <source>
        <dbReference type="EMBL" id="ARR74910.1"/>
    </source>
</evidence>
<evidence type="ECO:0000313" key="8">
    <source>
        <dbReference type="EMBL" id="AWO14290.1"/>
    </source>
</evidence>
<dbReference type="EMBL" id="MG603672">
    <property type="protein sequence ID" value="AWO14300.1"/>
    <property type="molecule type" value="Genomic_DNA"/>
</dbReference>
<evidence type="ECO:0000313" key="5">
    <source>
        <dbReference type="EMBL" id="AWB97036.1"/>
    </source>
</evidence>
<dbReference type="GeneID" id="32878892"/>
<keyword evidence="1" id="KW-0472">Membrane</keyword>
<evidence type="ECO:0000256" key="1">
    <source>
        <dbReference type="SAM" id="Phobius"/>
    </source>
</evidence>
<dbReference type="RefSeq" id="YP_009362984.1">
    <property type="nucleotide sequence ID" value="NC_034630.1"/>
</dbReference>
<dbReference type="EMBL" id="MG603669">
    <property type="protein sequence ID" value="AWO14284.1"/>
    <property type="molecule type" value="Genomic_DNA"/>
</dbReference>
<keyword evidence="1" id="KW-1133">Transmembrane helix</keyword>
<evidence type="ECO:0000313" key="9">
    <source>
        <dbReference type="EMBL" id="AWO14295.1"/>
    </source>
</evidence>
<reference evidence="2" key="1">
    <citation type="journal article" date="2017" name="Arch. Virol.">
        <title>Genome characterization of sweet potato symptomless virus 1: a mastrevirus with an unusual nonanucleotide sequence.</title>
        <authorList>
            <person name="Cao M."/>
            <person name="Lan P."/>
            <person name="Li F."/>
            <person name="Abad J."/>
            <person name="Zhou C."/>
            <person name="Li R."/>
        </authorList>
    </citation>
    <scope>NUCLEOTIDE SEQUENCE</scope>
    <source>
        <strain evidence="2">Z01019</strain>
        <strain evidence="3">Z01057a</strain>
        <strain evidence="4">Z01057b</strain>
    </source>
</reference>
<feature type="transmembrane region" description="Helical" evidence="1">
    <location>
        <begin position="20"/>
        <end position="39"/>
    </location>
</feature>
<gene>
    <name evidence="5" type="primary">C3</name>
</gene>
<evidence type="ECO:0000313" key="6">
    <source>
        <dbReference type="EMBL" id="AWO14280.1"/>
    </source>
</evidence>
<dbReference type="EMBL" id="MG603670">
    <property type="protein sequence ID" value="AWO14290.1"/>
    <property type="molecule type" value="Genomic_DNA"/>
</dbReference>
<evidence type="ECO:0000313" key="7">
    <source>
        <dbReference type="EMBL" id="AWO14284.1"/>
    </source>
</evidence>